<comment type="caution">
    <text evidence="4">The sequence shown here is derived from an EMBL/GenBank/DDBJ whole genome shotgun (WGS) entry which is preliminary data.</text>
</comment>
<dbReference type="Pfam" id="PF01734">
    <property type="entry name" value="Patatin"/>
    <property type="match status" value="1"/>
</dbReference>
<dbReference type="EMBL" id="JAAHFQ010000127">
    <property type="protein sequence ID" value="NER27716.1"/>
    <property type="molecule type" value="Genomic_DNA"/>
</dbReference>
<organism evidence="4">
    <name type="scientific">Symploca sp. SIO1C4</name>
    <dbReference type="NCBI Taxonomy" id="2607765"/>
    <lineage>
        <taxon>Bacteria</taxon>
        <taxon>Bacillati</taxon>
        <taxon>Cyanobacteriota</taxon>
        <taxon>Cyanophyceae</taxon>
        <taxon>Coleofasciculales</taxon>
        <taxon>Coleofasciculaceae</taxon>
        <taxon>Symploca</taxon>
    </lineage>
</organism>
<sequence length="427" mass="48912">MVLVPHKDVSRHHATLLLQHNRWTLTDGSYTFTPEAKFLNWTGSKNGTYINARPINYRRPSFRPLPHGDQLCLAEPPESLEAIPGWTELEQKLPKNLERLVWVVKNICWPNKQQHIQEILKLVQDNLLTKYRDEKLEELLKLTLGETTLGSPDLKTNLMIVANNVTRGQTCCFINNKVKGEYDNESDFSRINADIPLWKIVRSSSAAPTFFPPFYFQVKFPKNDGSQEITEQECEFIDGGISSYNNSSFQLFLEAVHRNYGTNWDYGVDKVLLVSIGTGYGYPDLAFGEAEKKNNATWAKYVIGNLMSVANLQQNQIMKLISKQRFKDPSRNSDSFKFVEPGGELLTYCRFTTSFTVKRLKELTEKEFLELKDKTGKPIKANAITNELVDELEKMDCVDQIENLSAIGKIVAKEQFDISLFQDFLEN</sequence>
<proteinExistence type="inferred from homology"/>
<evidence type="ECO:0000256" key="2">
    <source>
        <dbReference type="ARBA" id="ARBA00023098"/>
    </source>
</evidence>
<feature type="domain" description="FHA" evidence="3">
    <location>
        <begin position="1"/>
        <end position="55"/>
    </location>
</feature>
<dbReference type="CDD" id="cd00060">
    <property type="entry name" value="FHA"/>
    <property type="match status" value="1"/>
</dbReference>
<keyword evidence="2" id="KW-0443">Lipid metabolism</keyword>
<dbReference type="PROSITE" id="PS50006">
    <property type="entry name" value="FHA_DOMAIN"/>
    <property type="match status" value="1"/>
</dbReference>
<dbReference type="InterPro" id="IPR016035">
    <property type="entry name" value="Acyl_Trfase/lysoPLipase"/>
</dbReference>
<dbReference type="PANTHER" id="PTHR32176:SF92">
    <property type="entry name" value="XYLOSE ISOMERASE"/>
    <property type="match status" value="1"/>
</dbReference>
<gene>
    <name evidence="4" type="ORF">F6J89_08800</name>
</gene>
<dbReference type="GO" id="GO:0004620">
    <property type="term" value="F:phospholipase activity"/>
    <property type="evidence" value="ECO:0007669"/>
    <property type="project" value="TreeGrafter"/>
</dbReference>
<name>A0A6B3N1Z1_9CYAN</name>
<evidence type="ECO:0000313" key="4">
    <source>
        <dbReference type="EMBL" id="NER27716.1"/>
    </source>
</evidence>
<dbReference type="InterPro" id="IPR000253">
    <property type="entry name" value="FHA_dom"/>
</dbReference>
<dbReference type="SUPFAM" id="SSF49879">
    <property type="entry name" value="SMAD/FHA domain"/>
    <property type="match status" value="1"/>
</dbReference>
<evidence type="ECO:0000256" key="1">
    <source>
        <dbReference type="ARBA" id="ARBA00010240"/>
    </source>
</evidence>
<dbReference type="GO" id="GO:0006629">
    <property type="term" value="P:lipid metabolic process"/>
    <property type="evidence" value="ECO:0007669"/>
    <property type="project" value="UniProtKB-KW"/>
</dbReference>
<reference evidence="4" key="1">
    <citation type="submission" date="2019-11" db="EMBL/GenBank/DDBJ databases">
        <title>Genomic insights into an expanded diversity of filamentous marine cyanobacteria reveals the extraordinary biosynthetic potential of Moorea and Okeania.</title>
        <authorList>
            <person name="Ferreira Leao T."/>
            <person name="Wang M."/>
            <person name="Moss N."/>
            <person name="Da Silva R."/>
            <person name="Sanders J."/>
            <person name="Nurk S."/>
            <person name="Gurevich A."/>
            <person name="Humphrey G."/>
            <person name="Reher R."/>
            <person name="Zhu Q."/>
            <person name="Belda-Ferre P."/>
            <person name="Glukhov E."/>
            <person name="Rex R."/>
            <person name="Dorrestein P.C."/>
            <person name="Knight R."/>
            <person name="Pevzner P."/>
            <person name="Gerwick W.H."/>
            <person name="Gerwick L."/>
        </authorList>
    </citation>
    <scope>NUCLEOTIDE SEQUENCE</scope>
    <source>
        <strain evidence="4">SIO1C4</strain>
    </source>
</reference>
<dbReference type="AlphaFoldDB" id="A0A6B3N1Z1"/>
<dbReference type="PANTHER" id="PTHR32176">
    <property type="entry name" value="XYLOSE ISOMERASE"/>
    <property type="match status" value="1"/>
</dbReference>
<dbReference type="InterPro" id="IPR002641">
    <property type="entry name" value="PNPLA_dom"/>
</dbReference>
<dbReference type="Pfam" id="PF00498">
    <property type="entry name" value="FHA"/>
    <property type="match status" value="1"/>
</dbReference>
<accession>A0A6B3N1Z1</accession>
<protein>
    <submittedName>
        <fullName evidence="4">FHA domain-containing protein</fullName>
    </submittedName>
</protein>
<dbReference type="GO" id="GO:0047372">
    <property type="term" value="F:monoacylglycerol lipase activity"/>
    <property type="evidence" value="ECO:0007669"/>
    <property type="project" value="TreeGrafter"/>
</dbReference>
<dbReference type="SUPFAM" id="SSF52151">
    <property type="entry name" value="FabD/lysophospholipase-like"/>
    <property type="match status" value="1"/>
</dbReference>
<comment type="similarity">
    <text evidence="1">Belongs to the patatin family.</text>
</comment>
<dbReference type="Gene3D" id="3.40.1090.10">
    <property type="entry name" value="Cytosolic phospholipase A2 catalytic domain"/>
    <property type="match status" value="1"/>
</dbReference>
<evidence type="ECO:0000259" key="3">
    <source>
        <dbReference type="PROSITE" id="PS50006"/>
    </source>
</evidence>
<dbReference type="Gene3D" id="2.60.200.20">
    <property type="match status" value="1"/>
</dbReference>
<dbReference type="InterPro" id="IPR008984">
    <property type="entry name" value="SMAD_FHA_dom_sf"/>
</dbReference>